<dbReference type="RefSeq" id="WP_139884483.1">
    <property type="nucleotide sequence ID" value="NZ_CP040973.1"/>
</dbReference>
<evidence type="ECO:0000256" key="3">
    <source>
        <dbReference type="ARBA" id="ARBA00022723"/>
    </source>
</evidence>
<dbReference type="Pfam" id="PF13186">
    <property type="entry name" value="SPASM"/>
    <property type="match status" value="1"/>
</dbReference>
<organism evidence="8 9">
    <name type="scientific">Candidatus Methylopumilus universalis</name>
    <dbReference type="NCBI Taxonomy" id="2588536"/>
    <lineage>
        <taxon>Bacteria</taxon>
        <taxon>Pseudomonadati</taxon>
        <taxon>Pseudomonadota</taxon>
        <taxon>Betaproteobacteria</taxon>
        <taxon>Nitrosomonadales</taxon>
        <taxon>Methylophilaceae</taxon>
        <taxon>Candidatus Methylopumilus</taxon>
    </lineage>
</organism>
<evidence type="ECO:0000256" key="4">
    <source>
        <dbReference type="ARBA" id="ARBA00023004"/>
    </source>
</evidence>
<keyword evidence="2" id="KW-0949">S-adenosyl-L-methionine</keyword>
<reference evidence="8 9" key="1">
    <citation type="journal article" date="2019" name="ISME J.">
        <title>Evolution in action: habitat transition from sediment to the pelagial leads to genome streamlining in Methylophilaceae.</title>
        <authorList>
            <person name="Salcher M."/>
            <person name="Schaefle D."/>
            <person name="Kaspar M."/>
            <person name="Neuenschwander S.M."/>
            <person name="Ghai R."/>
        </authorList>
    </citation>
    <scope>NUCLEOTIDE SEQUENCE [LARGE SCALE GENOMIC DNA]</scope>
    <source>
        <strain evidence="8 9">MMS-VI-25</strain>
    </source>
</reference>
<dbReference type="InterPro" id="IPR050377">
    <property type="entry name" value="Radical_SAM_PqqE_MftC-like"/>
</dbReference>
<keyword evidence="4" id="KW-0408">Iron</keyword>
<dbReference type="SFLD" id="SFLDG01067">
    <property type="entry name" value="SPASM/twitch_domain_containing"/>
    <property type="match status" value="1"/>
</dbReference>
<sequence length="298" mass="34085">MLETASTFLEYRRKQEIELRDSNLSTGALPGLLTIEINITELCNRVCSFCPRSNPEVYPNSNLMISPVIVKKIASEIKRLRYVRKISFSGFGEPTLNRDFPSIVRAFRDVSEDLVLETNTNGDKLTSDYLDLLWEAGLNNLYWNLYDGPEQKDQILEIVKKSKFPINRVRLRPHWLGCDLEKEVGLILNNRSGAVAVNGSKVGISKKCNYPFYKMLIDWNGNVLCCSNDWLRKNIIGNVISTPLDEIWISNKWHDFRLNIVNGDRALNEPCSTCDVDGELFGSESVDEYFKFRSKGEV</sequence>
<evidence type="ECO:0000313" key="9">
    <source>
        <dbReference type="Proteomes" id="UP000312702"/>
    </source>
</evidence>
<dbReference type="Pfam" id="PF04055">
    <property type="entry name" value="Radical_SAM"/>
    <property type="match status" value="1"/>
</dbReference>
<name>A0ABX5VUG3_9PROT</name>
<dbReference type="PANTHER" id="PTHR11228">
    <property type="entry name" value="RADICAL SAM DOMAIN PROTEIN"/>
    <property type="match status" value="1"/>
</dbReference>
<dbReference type="EMBL" id="CP040973">
    <property type="protein sequence ID" value="QDC61387.1"/>
    <property type="molecule type" value="Genomic_DNA"/>
</dbReference>
<evidence type="ECO:0000313" key="8">
    <source>
        <dbReference type="EMBL" id="QDC61387.1"/>
    </source>
</evidence>
<dbReference type="CDD" id="cd01335">
    <property type="entry name" value="Radical_SAM"/>
    <property type="match status" value="1"/>
</dbReference>
<accession>A0ABX5VUG3</accession>
<gene>
    <name evidence="8" type="ORF">FIT74_04335</name>
</gene>
<dbReference type="Proteomes" id="UP000312702">
    <property type="component" value="Chromosome"/>
</dbReference>
<dbReference type="InterPro" id="IPR007197">
    <property type="entry name" value="rSAM"/>
</dbReference>
<comment type="cofactor">
    <cofactor evidence="1">
        <name>[4Fe-4S] cluster</name>
        <dbReference type="ChEBI" id="CHEBI:49883"/>
    </cofactor>
</comment>
<keyword evidence="9" id="KW-1185">Reference proteome</keyword>
<evidence type="ECO:0000259" key="7">
    <source>
        <dbReference type="Pfam" id="PF13186"/>
    </source>
</evidence>
<keyword evidence="3" id="KW-0479">Metal-binding</keyword>
<dbReference type="InterPro" id="IPR013785">
    <property type="entry name" value="Aldolase_TIM"/>
</dbReference>
<feature type="domain" description="4Fe4S-binding SPASM" evidence="7">
    <location>
        <begin position="208"/>
        <end position="275"/>
    </location>
</feature>
<evidence type="ECO:0000256" key="2">
    <source>
        <dbReference type="ARBA" id="ARBA00022691"/>
    </source>
</evidence>
<dbReference type="InterPro" id="IPR023885">
    <property type="entry name" value="4Fe4S-binding_SPASM_dom"/>
</dbReference>
<dbReference type="Gene3D" id="3.20.20.70">
    <property type="entry name" value="Aldolase class I"/>
    <property type="match status" value="1"/>
</dbReference>
<dbReference type="SFLD" id="SFLDS00029">
    <property type="entry name" value="Radical_SAM"/>
    <property type="match status" value="1"/>
</dbReference>
<keyword evidence="5" id="KW-0411">Iron-sulfur</keyword>
<dbReference type="PANTHER" id="PTHR11228:SF7">
    <property type="entry name" value="PQQA PEPTIDE CYCLASE"/>
    <property type="match status" value="1"/>
</dbReference>
<evidence type="ECO:0000259" key="6">
    <source>
        <dbReference type="Pfam" id="PF04055"/>
    </source>
</evidence>
<dbReference type="SUPFAM" id="SSF102114">
    <property type="entry name" value="Radical SAM enzymes"/>
    <property type="match status" value="1"/>
</dbReference>
<dbReference type="InterPro" id="IPR058240">
    <property type="entry name" value="rSAM_sf"/>
</dbReference>
<proteinExistence type="predicted"/>
<protein>
    <submittedName>
        <fullName evidence="8">Radical SAM/SPASM domain-containing protein</fullName>
    </submittedName>
</protein>
<evidence type="ECO:0000256" key="5">
    <source>
        <dbReference type="ARBA" id="ARBA00023014"/>
    </source>
</evidence>
<evidence type="ECO:0000256" key="1">
    <source>
        <dbReference type="ARBA" id="ARBA00001966"/>
    </source>
</evidence>
<feature type="domain" description="Radical SAM core" evidence="6">
    <location>
        <begin position="37"/>
        <end position="160"/>
    </location>
</feature>